<dbReference type="SUPFAM" id="SSF46689">
    <property type="entry name" value="Homeodomain-like"/>
    <property type="match status" value="1"/>
</dbReference>
<dbReference type="EMBL" id="AP022870">
    <property type="protein sequence ID" value="BCB75215.1"/>
    <property type="molecule type" value="Genomic_DNA"/>
</dbReference>
<accession>A0A6F8XN15</accession>
<evidence type="ECO:0000256" key="1">
    <source>
        <dbReference type="ARBA" id="ARBA00023015"/>
    </source>
</evidence>
<sequence length="192" mass="21000">MAQRAQGHLRADAQINQDRVLAAATRAFARNGADTSLREIAKDAGVGIGTLYRRFPTREDLVWAVYRSEVDRICATVTDLREQHPPVAALRAWMRSFLGFLATKRAMADALKAALAHDEDQRLETRDRLSDALATLLAAGVAEGTIRDDIAAFDVLTALGGISLIVGEPDQQEQATRLVDLLIDALRPTPDR</sequence>
<dbReference type="Gene3D" id="1.10.357.10">
    <property type="entry name" value="Tetracycline Repressor, domain 2"/>
    <property type="match status" value="1"/>
</dbReference>
<reference evidence="6 7" key="2">
    <citation type="submission" date="2020-03" db="EMBL/GenBank/DDBJ databases">
        <authorList>
            <person name="Ichikawa N."/>
            <person name="Kimura A."/>
            <person name="Kitahashi Y."/>
            <person name="Uohara A."/>
        </authorList>
    </citation>
    <scope>NUCLEOTIDE SEQUENCE [LARGE SCALE GENOMIC DNA]</scope>
    <source>
        <strain evidence="6 7">NBRC 107702</strain>
    </source>
</reference>
<dbReference type="InterPro" id="IPR049445">
    <property type="entry name" value="TetR_SbtR-like_C"/>
</dbReference>
<dbReference type="PROSITE" id="PS50977">
    <property type="entry name" value="HTH_TETR_2"/>
    <property type="match status" value="1"/>
</dbReference>
<evidence type="ECO:0000256" key="2">
    <source>
        <dbReference type="ARBA" id="ARBA00023125"/>
    </source>
</evidence>
<dbReference type="Pfam" id="PF00440">
    <property type="entry name" value="TetR_N"/>
    <property type="match status" value="1"/>
</dbReference>
<dbReference type="AlphaFoldDB" id="A0A6F8XN15"/>
<dbReference type="GO" id="GO:0000976">
    <property type="term" value="F:transcription cis-regulatory region binding"/>
    <property type="evidence" value="ECO:0007669"/>
    <property type="project" value="TreeGrafter"/>
</dbReference>
<evidence type="ECO:0000259" key="5">
    <source>
        <dbReference type="PROSITE" id="PS50977"/>
    </source>
</evidence>
<dbReference type="Pfam" id="PF21597">
    <property type="entry name" value="TetR_C_43"/>
    <property type="match status" value="1"/>
</dbReference>
<evidence type="ECO:0000313" key="6">
    <source>
        <dbReference type="EMBL" id="BCB75215.1"/>
    </source>
</evidence>
<dbReference type="SUPFAM" id="SSF48498">
    <property type="entry name" value="Tetracyclin repressor-like, C-terminal domain"/>
    <property type="match status" value="1"/>
</dbReference>
<feature type="DNA-binding region" description="H-T-H motif" evidence="4">
    <location>
        <begin position="36"/>
        <end position="55"/>
    </location>
</feature>
<reference evidence="6 7" key="1">
    <citation type="submission" date="2020-03" db="EMBL/GenBank/DDBJ databases">
        <title>Whole genome shotgun sequence of Phytohabitans flavus NBRC 107702.</title>
        <authorList>
            <person name="Komaki H."/>
            <person name="Tamura T."/>
        </authorList>
    </citation>
    <scope>NUCLEOTIDE SEQUENCE [LARGE SCALE GENOMIC DNA]</scope>
    <source>
        <strain evidence="6 7">NBRC 107702</strain>
    </source>
</reference>
<keyword evidence="3" id="KW-0804">Transcription</keyword>
<proteinExistence type="predicted"/>
<dbReference type="RefSeq" id="WP_173034874.1">
    <property type="nucleotide sequence ID" value="NZ_AP022870.1"/>
</dbReference>
<dbReference type="PANTHER" id="PTHR30055">
    <property type="entry name" value="HTH-TYPE TRANSCRIPTIONAL REGULATOR RUTR"/>
    <property type="match status" value="1"/>
</dbReference>
<keyword evidence="2 4" id="KW-0238">DNA-binding</keyword>
<dbReference type="InterPro" id="IPR036271">
    <property type="entry name" value="Tet_transcr_reg_TetR-rel_C_sf"/>
</dbReference>
<evidence type="ECO:0000256" key="4">
    <source>
        <dbReference type="PROSITE-ProRule" id="PRU00335"/>
    </source>
</evidence>
<feature type="domain" description="HTH tetR-type" evidence="5">
    <location>
        <begin position="14"/>
        <end position="73"/>
    </location>
</feature>
<gene>
    <name evidence="6" type="ORF">Pflav_016250</name>
</gene>
<dbReference type="PANTHER" id="PTHR30055:SF234">
    <property type="entry name" value="HTH-TYPE TRANSCRIPTIONAL REGULATOR BETI"/>
    <property type="match status" value="1"/>
</dbReference>
<dbReference type="GO" id="GO:0003700">
    <property type="term" value="F:DNA-binding transcription factor activity"/>
    <property type="evidence" value="ECO:0007669"/>
    <property type="project" value="TreeGrafter"/>
</dbReference>
<dbReference type="PRINTS" id="PR00455">
    <property type="entry name" value="HTHTETR"/>
</dbReference>
<evidence type="ECO:0000256" key="3">
    <source>
        <dbReference type="ARBA" id="ARBA00023163"/>
    </source>
</evidence>
<keyword evidence="1" id="KW-0805">Transcription regulation</keyword>
<evidence type="ECO:0000313" key="7">
    <source>
        <dbReference type="Proteomes" id="UP000502508"/>
    </source>
</evidence>
<dbReference type="Proteomes" id="UP000502508">
    <property type="component" value="Chromosome"/>
</dbReference>
<protein>
    <submittedName>
        <fullName evidence="6">TetR family transcriptional regulator</fullName>
    </submittedName>
</protein>
<dbReference type="InterPro" id="IPR050109">
    <property type="entry name" value="HTH-type_TetR-like_transc_reg"/>
</dbReference>
<dbReference type="InterPro" id="IPR009057">
    <property type="entry name" value="Homeodomain-like_sf"/>
</dbReference>
<dbReference type="InterPro" id="IPR001647">
    <property type="entry name" value="HTH_TetR"/>
</dbReference>
<name>A0A6F8XN15_9ACTN</name>
<organism evidence="6 7">
    <name type="scientific">Phytohabitans flavus</name>
    <dbReference type="NCBI Taxonomy" id="1076124"/>
    <lineage>
        <taxon>Bacteria</taxon>
        <taxon>Bacillati</taxon>
        <taxon>Actinomycetota</taxon>
        <taxon>Actinomycetes</taxon>
        <taxon>Micromonosporales</taxon>
        <taxon>Micromonosporaceae</taxon>
    </lineage>
</organism>
<keyword evidence="7" id="KW-1185">Reference proteome</keyword>
<dbReference type="KEGG" id="pfla:Pflav_016250"/>